<evidence type="ECO:0000256" key="2">
    <source>
        <dbReference type="ARBA" id="ARBA00012150"/>
    </source>
</evidence>
<dbReference type="InterPro" id="IPR001792">
    <property type="entry name" value="Acylphosphatase-like_dom"/>
</dbReference>
<dbReference type="PROSITE" id="PS00151">
    <property type="entry name" value="ACYLPHOSPHATASE_2"/>
    <property type="match status" value="1"/>
</dbReference>
<keyword evidence="8" id="KW-1185">Reference proteome</keyword>
<dbReference type="InterPro" id="IPR017968">
    <property type="entry name" value="Acylphosphatase_CS"/>
</dbReference>
<evidence type="ECO:0000313" key="8">
    <source>
        <dbReference type="Proteomes" id="UP000001625"/>
    </source>
</evidence>
<evidence type="ECO:0000256" key="1">
    <source>
        <dbReference type="ARBA" id="ARBA00005614"/>
    </source>
</evidence>
<feature type="active site" evidence="4">
    <location>
        <position position="44"/>
    </location>
</feature>
<dbReference type="PANTHER" id="PTHR47268:SF4">
    <property type="entry name" value="ACYLPHOSPHATASE"/>
    <property type="match status" value="1"/>
</dbReference>
<evidence type="ECO:0000313" key="7">
    <source>
        <dbReference type="EMBL" id="ADE13001.1"/>
    </source>
</evidence>
<dbReference type="RefSeq" id="WP_013030899.1">
    <property type="nucleotide sequence ID" value="NC_013959.1"/>
</dbReference>
<reference evidence="7 8" key="1">
    <citation type="submission" date="2010-03" db="EMBL/GenBank/DDBJ databases">
        <title>Complete sequence of Sideroxydans lithotrophicus ES-1.</title>
        <authorList>
            <consortium name="US DOE Joint Genome Institute"/>
            <person name="Lucas S."/>
            <person name="Copeland A."/>
            <person name="Lapidus A."/>
            <person name="Cheng J.-F."/>
            <person name="Bruce D."/>
            <person name="Goodwin L."/>
            <person name="Pitluck S."/>
            <person name="Munk A.C."/>
            <person name="Detter J.C."/>
            <person name="Han C."/>
            <person name="Tapia R."/>
            <person name="Larimer F."/>
            <person name="Land M."/>
            <person name="Hauser L."/>
            <person name="Kyrpides N."/>
            <person name="Ivanova N."/>
            <person name="Emerson D."/>
            <person name="Woyke T."/>
        </authorList>
    </citation>
    <scope>NUCLEOTIDE SEQUENCE [LARGE SCALE GENOMIC DNA]</scope>
    <source>
        <strain evidence="7 8">ES-1</strain>
    </source>
</reference>
<accession>D5CPK6</accession>
<dbReference type="eggNOG" id="COG1254">
    <property type="taxonomic scope" value="Bacteria"/>
</dbReference>
<name>D5CPK6_SIDLE</name>
<proteinExistence type="inferred from homology"/>
<dbReference type="PANTHER" id="PTHR47268">
    <property type="entry name" value="ACYLPHOSPHATASE"/>
    <property type="match status" value="1"/>
</dbReference>
<dbReference type="PROSITE" id="PS51160">
    <property type="entry name" value="ACYLPHOSPHATASE_3"/>
    <property type="match status" value="1"/>
</dbReference>
<protein>
    <recommendedName>
        <fullName evidence="2 4">acylphosphatase</fullName>
        <ecNumber evidence="2 4">3.6.1.7</ecNumber>
    </recommendedName>
</protein>
<feature type="domain" description="Acylphosphatase-like" evidence="6">
    <location>
        <begin position="11"/>
        <end position="96"/>
    </location>
</feature>
<dbReference type="InterPro" id="IPR036046">
    <property type="entry name" value="Acylphosphatase-like_dom_sf"/>
</dbReference>
<comment type="similarity">
    <text evidence="1 5">Belongs to the acylphosphatase family.</text>
</comment>
<dbReference type="PRINTS" id="PR00112">
    <property type="entry name" value="ACYLPHPHTASE"/>
</dbReference>
<dbReference type="GO" id="GO:0003998">
    <property type="term" value="F:acylphosphatase activity"/>
    <property type="evidence" value="ECO:0007669"/>
    <property type="project" value="UniProtKB-EC"/>
</dbReference>
<keyword evidence="4" id="KW-0378">Hydrolase</keyword>
<dbReference type="Gene3D" id="3.30.70.100">
    <property type="match status" value="1"/>
</dbReference>
<dbReference type="KEGG" id="slt:Slit_2776"/>
<comment type="catalytic activity">
    <reaction evidence="3 4">
        <text>an acyl phosphate + H2O = a carboxylate + phosphate + H(+)</text>
        <dbReference type="Rhea" id="RHEA:14965"/>
        <dbReference type="ChEBI" id="CHEBI:15377"/>
        <dbReference type="ChEBI" id="CHEBI:15378"/>
        <dbReference type="ChEBI" id="CHEBI:29067"/>
        <dbReference type="ChEBI" id="CHEBI:43474"/>
        <dbReference type="ChEBI" id="CHEBI:59918"/>
        <dbReference type="EC" id="3.6.1.7"/>
    </reaction>
</comment>
<dbReference type="SUPFAM" id="SSF54975">
    <property type="entry name" value="Acylphosphatase/BLUF domain-like"/>
    <property type="match status" value="1"/>
</dbReference>
<evidence type="ECO:0000256" key="4">
    <source>
        <dbReference type="PROSITE-ProRule" id="PRU00520"/>
    </source>
</evidence>
<evidence type="ECO:0000256" key="3">
    <source>
        <dbReference type="ARBA" id="ARBA00047645"/>
    </source>
</evidence>
<dbReference type="InterPro" id="IPR020456">
    <property type="entry name" value="Acylphosphatase"/>
</dbReference>
<evidence type="ECO:0000259" key="6">
    <source>
        <dbReference type="PROSITE" id="PS51160"/>
    </source>
</evidence>
<dbReference type="EMBL" id="CP001965">
    <property type="protein sequence ID" value="ADE13001.1"/>
    <property type="molecule type" value="Genomic_DNA"/>
</dbReference>
<organism evidence="7 8">
    <name type="scientific">Sideroxydans lithotrophicus (strain ES-1)</name>
    <dbReference type="NCBI Taxonomy" id="580332"/>
    <lineage>
        <taxon>Bacteria</taxon>
        <taxon>Pseudomonadati</taxon>
        <taxon>Pseudomonadota</taxon>
        <taxon>Betaproteobacteria</taxon>
        <taxon>Nitrosomonadales</taxon>
        <taxon>Gallionellaceae</taxon>
        <taxon>Sideroxydans</taxon>
    </lineage>
</organism>
<dbReference type="HOGENOM" id="CLU_141932_3_2_4"/>
<dbReference type="Proteomes" id="UP000001625">
    <property type="component" value="Chromosome"/>
</dbReference>
<feature type="active site" evidence="4">
    <location>
        <position position="26"/>
    </location>
</feature>
<dbReference type="Pfam" id="PF00708">
    <property type="entry name" value="Acylphosphatase"/>
    <property type="match status" value="1"/>
</dbReference>
<dbReference type="STRING" id="580332.Slit_2776"/>
<dbReference type="AlphaFoldDB" id="D5CPK6"/>
<dbReference type="EC" id="3.6.1.7" evidence="2 4"/>
<sequence length="96" mass="10525">MSIQPASTLKTLHLVIHGRVQGVFYRDSMRREAQSLSVSGWVRNRSDGTVEAMVQGEPGAVDALVRWAQRGPVRAQVERVDIEPAAGGYSSFEVTN</sequence>
<gene>
    <name evidence="7" type="ordered locus">Slit_2776</name>
</gene>
<evidence type="ECO:0000256" key="5">
    <source>
        <dbReference type="RuleBase" id="RU004168"/>
    </source>
</evidence>